<organism evidence="1 2">
    <name type="scientific">Ficus carica</name>
    <name type="common">Common fig</name>
    <dbReference type="NCBI Taxonomy" id="3494"/>
    <lineage>
        <taxon>Eukaryota</taxon>
        <taxon>Viridiplantae</taxon>
        <taxon>Streptophyta</taxon>
        <taxon>Embryophyta</taxon>
        <taxon>Tracheophyta</taxon>
        <taxon>Spermatophyta</taxon>
        <taxon>Magnoliopsida</taxon>
        <taxon>eudicotyledons</taxon>
        <taxon>Gunneridae</taxon>
        <taxon>Pentapetalae</taxon>
        <taxon>rosids</taxon>
        <taxon>fabids</taxon>
        <taxon>Rosales</taxon>
        <taxon>Moraceae</taxon>
        <taxon>Ficeae</taxon>
        <taxon>Ficus</taxon>
    </lineage>
</organism>
<evidence type="ECO:0000313" key="1">
    <source>
        <dbReference type="EMBL" id="GMN49721.1"/>
    </source>
</evidence>
<gene>
    <name evidence="1" type="ORF">TIFTF001_018891</name>
</gene>
<evidence type="ECO:0000313" key="2">
    <source>
        <dbReference type="Proteomes" id="UP001187192"/>
    </source>
</evidence>
<dbReference type="Proteomes" id="UP001187192">
    <property type="component" value="Unassembled WGS sequence"/>
</dbReference>
<sequence length="132" mass="14300">MHFSPHSLKFKPISTCAVVVLGNFTLATVKDPSPSLHVRAPCFLTHPPVVSLKSQLPRDQVRTRAGTCTQTCSGLTDHSFNLRHSSHSCHTIHLEPDADLILVVHIACVEDVSGYHSGYTTPSAARPRTGPP</sequence>
<keyword evidence="2" id="KW-1185">Reference proteome</keyword>
<protein>
    <submittedName>
        <fullName evidence="1">Uncharacterized protein</fullName>
    </submittedName>
</protein>
<reference evidence="1" key="1">
    <citation type="submission" date="2023-07" db="EMBL/GenBank/DDBJ databases">
        <title>draft genome sequence of fig (Ficus carica).</title>
        <authorList>
            <person name="Takahashi T."/>
            <person name="Nishimura K."/>
        </authorList>
    </citation>
    <scope>NUCLEOTIDE SEQUENCE</scope>
</reference>
<name>A0AA88DB59_FICCA</name>
<accession>A0AA88DB59</accession>
<comment type="caution">
    <text evidence="1">The sequence shown here is derived from an EMBL/GenBank/DDBJ whole genome shotgun (WGS) entry which is preliminary data.</text>
</comment>
<proteinExistence type="predicted"/>
<dbReference type="EMBL" id="BTGU01000032">
    <property type="protein sequence ID" value="GMN49721.1"/>
    <property type="molecule type" value="Genomic_DNA"/>
</dbReference>
<dbReference type="AlphaFoldDB" id="A0AA88DB59"/>